<evidence type="ECO:0000313" key="3">
    <source>
        <dbReference type="Proteomes" id="UP000719412"/>
    </source>
</evidence>
<keyword evidence="3" id="KW-1185">Reference proteome</keyword>
<feature type="region of interest" description="Disordered" evidence="1">
    <location>
        <begin position="780"/>
        <end position="800"/>
    </location>
</feature>
<feature type="region of interest" description="Disordered" evidence="1">
    <location>
        <begin position="1003"/>
        <end position="1036"/>
    </location>
</feature>
<feature type="compositionally biased region" description="Polar residues" evidence="1">
    <location>
        <begin position="1433"/>
        <end position="1442"/>
    </location>
</feature>
<sequence>MQKLCNLIEAESSSSRILLFRCVTIVCLDAQREFIKFASEKRPDCRLESAAICRKLSSELIMQDMQSSEKYSHRFVNVPRVLQTGNVTRRISPVVAGCRRGFVNLQVHLTKSENDQIAFACATPNTSCPYKDRWNCRLASHPQLLDATNQFLEASFWPDLASKSPTKNGSDGARWINRSEEPRRGGIFKRSDHRSWPVGIPAPIKCNEDTPPLCPELSLLIRRRGRFVPILPVKIERFWVSQENQASPAVPPGHRRPLRSTTFILNMWSMILRAALANCLFSKEDQFYQNRDDWKLRCLSFAVLPDRIKPYLLIVMNKVKICYDQTGQVSHGGLNSVRVVSITNSRFRFVYCLNTLMRHYQAPVFVIKFLKRLVNFLTCYYLLYAVLHGCYNYTRSEPTAPLPQLGKCHLFRRLQELSCRYDRPSVIQISEFLHTWHQSNRHNLAEDPATLELVELGRRRQDYGECSNKAVALPASAASFTGQDSIWSWGKVCTFAAAPRNSRWRRLFAYSVDNSALNGSSRNCWERIDDFGSLNGFDQGRPDAHSSGIRKLTKGPWADSTTKTTSFADSESKIEYFTIEFDPHAPTVAVRVEVDAYGEVRSSPARLKDHGNKKKIPAEQMIMIADLTRNMSTAHRASVVRWSVEKPARSLSLLPPWVSGAPPKLPVGPPQQARYDQSSGRAFFYQHRRVVCVDSARLCCSRLWDFVRVCVQEVNRGCSVVIISDLCIRVAKKKMALGQFQGYVIILGLCNSSDRSQQPSRSEHRKFPVLGTLSSPVVGKFHTGEPRKGVEGLSDRRSDQKMPYARSVPIFFRPPGDVINFKSSLWASRLQMRRSDSYLQDLYFFASAAGAFLIRFLSSTGDSFLLRDLTERDGQSRINQSHRFLPMEALASWFGDGWRNFINGRDPPYQPVEEYSAVARDLGRPIMKPITFENLRRLVGAGRKKKDKESSFKRSDSFKRISIRKSYLDRGKKKHISKLEVATQTVAEEDLLKLIEPTTKVDSGVQVDKSELSEPSYETTKGAKNKKSDSKSGPGQSVIAYGQWLKGIRKDEAPVVSGIKGSERTVIYVPASDEVRPGSPIIQQLSCSPVFRRKSPLSKRKSKQSSPILQRKESNDSAVEMFPWGDSSDVKKSPLFRRKSRQSPAPLMPDSGTEEMCSLSISLGRIWMDAPQGMAPRSLEMPKPSGSTAPAHHSLDSALKDLRDDPIVINRLQKRPTPPVGRTLSSTSNTTVSTGLFSSKDSGFSFSTTAPKLSDFHSHVPVSSSRGFFRKKKPKPKLSVSRDGYFKRTSGALIETKRSSVRRRSSRKKKGKGGKGKKNRNNATRNDLYQVVVSRPPRSLRSLKLDPMIFVPPEKRKTSVTRKQSFKIGMREIRNFNPHDGSTYSNRSVNESADEGLYESLPGEYDDLSDEQPLSGRISRISLREDDYDLPSNDFTSATPLSEESIVSGAVSPAVSDDDANDRSSSSKCASPYVVPGVSPVPRRRPVRRKKSGLSHKRSITYVVKPNIMRAPSTLRRPTKKLGPDPFERRLCPDAVHEECRCQCGVLRHPQSVVNATRSWSVITICMVGLPQKWLRKLGVTAVREDARKTAKNNGKGEE</sequence>
<name>A0A8J6HEL4_TENMO</name>
<evidence type="ECO:0000256" key="1">
    <source>
        <dbReference type="SAM" id="MobiDB-lite"/>
    </source>
</evidence>
<feature type="compositionally biased region" description="Low complexity" evidence="1">
    <location>
        <begin position="1463"/>
        <end position="1481"/>
    </location>
</feature>
<evidence type="ECO:0000313" key="2">
    <source>
        <dbReference type="EMBL" id="KAH0812702.1"/>
    </source>
</evidence>
<comment type="caution">
    <text evidence="2">The sequence shown here is derived from an EMBL/GenBank/DDBJ whole genome shotgun (WGS) entry which is preliminary data.</text>
</comment>
<feature type="compositionally biased region" description="Basic and acidic residues" evidence="1">
    <location>
        <begin position="782"/>
        <end position="800"/>
    </location>
</feature>
<feature type="compositionally biased region" description="Basic residues" evidence="1">
    <location>
        <begin position="1092"/>
        <end position="1103"/>
    </location>
</feature>
<protein>
    <submittedName>
        <fullName evidence="2">Uncharacterized protein</fullName>
    </submittedName>
</protein>
<gene>
    <name evidence="2" type="ORF">GEV33_010089</name>
</gene>
<feature type="region of interest" description="Disordered" evidence="1">
    <location>
        <begin position="1429"/>
        <end position="1495"/>
    </location>
</feature>
<feature type="region of interest" description="Disordered" evidence="1">
    <location>
        <begin position="1257"/>
        <end position="1329"/>
    </location>
</feature>
<dbReference type="EMBL" id="JABDTM020025844">
    <property type="protein sequence ID" value="KAH0812702.1"/>
    <property type="molecule type" value="Genomic_DNA"/>
</dbReference>
<feature type="compositionally biased region" description="Basic residues" evidence="1">
    <location>
        <begin position="1482"/>
        <end position="1495"/>
    </location>
</feature>
<accession>A0A8J6HEL4</accession>
<feature type="compositionally biased region" description="Basic residues" evidence="1">
    <location>
        <begin position="1299"/>
        <end position="1320"/>
    </location>
</feature>
<reference evidence="2" key="1">
    <citation type="journal article" date="2020" name="J Insects Food Feed">
        <title>The yellow mealworm (Tenebrio molitor) genome: a resource for the emerging insects as food and feed industry.</title>
        <authorList>
            <person name="Eriksson T."/>
            <person name="Andere A."/>
            <person name="Kelstrup H."/>
            <person name="Emery V."/>
            <person name="Picard C."/>
        </authorList>
    </citation>
    <scope>NUCLEOTIDE SEQUENCE</scope>
    <source>
        <strain evidence="2">Stoneville</strain>
        <tissue evidence="2">Whole head</tissue>
    </source>
</reference>
<proteinExistence type="predicted"/>
<dbReference type="Proteomes" id="UP000719412">
    <property type="component" value="Unassembled WGS sequence"/>
</dbReference>
<reference evidence="2" key="2">
    <citation type="submission" date="2021-08" db="EMBL/GenBank/DDBJ databases">
        <authorList>
            <person name="Eriksson T."/>
        </authorList>
    </citation>
    <scope>NUCLEOTIDE SEQUENCE</scope>
    <source>
        <strain evidence="2">Stoneville</strain>
        <tissue evidence="2">Whole head</tissue>
    </source>
</reference>
<feature type="region of interest" description="Disordered" evidence="1">
    <location>
        <begin position="1092"/>
        <end position="1154"/>
    </location>
</feature>
<organism evidence="2 3">
    <name type="scientific">Tenebrio molitor</name>
    <name type="common">Yellow mealworm beetle</name>
    <dbReference type="NCBI Taxonomy" id="7067"/>
    <lineage>
        <taxon>Eukaryota</taxon>
        <taxon>Metazoa</taxon>
        <taxon>Ecdysozoa</taxon>
        <taxon>Arthropoda</taxon>
        <taxon>Hexapoda</taxon>
        <taxon>Insecta</taxon>
        <taxon>Pterygota</taxon>
        <taxon>Neoptera</taxon>
        <taxon>Endopterygota</taxon>
        <taxon>Coleoptera</taxon>
        <taxon>Polyphaga</taxon>
        <taxon>Cucujiformia</taxon>
        <taxon>Tenebrionidae</taxon>
        <taxon>Tenebrio</taxon>
    </lineage>
</organism>